<feature type="region of interest" description="Disordered" evidence="1">
    <location>
        <begin position="1"/>
        <end position="21"/>
    </location>
</feature>
<proteinExistence type="predicted"/>
<dbReference type="AlphaFoldDB" id="A0AAU8KN38"/>
<dbReference type="RefSeq" id="WP_158706116.1">
    <property type="nucleotide sequence ID" value="NZ_CP136798.1"/>
</dbReference>
<evidence type="ECO:0000256" key="1">
    <source>
        <dbReference type="SAM" id="MobiDB-lite"/>
    </source>
</evidence>
<gene>
    <name evidence="2" type="ORF">R1Y80_30795</name>
</gene>
<organism evidence="2">
    <name type="scientific">Streptomyces sp. JL1001</name>
    <dbReference type="NCBI Taxonomy" id="3078227"/>
    <lineage>
        <taxon>Bacteria</taxon>
        <taxon>Bacillati</taxon>
        <taxon>Actinomycetota</taxon>
        <taxon>Actinomycetes</taxon>
        <taxon>Kitasatosporales</taxon>
        <taxon>Streptomycetaceae</taxon>
        <taxon>Streptomyces</taxon>
    </lineage>
</organism>
<sequence length="57" mass="5744">MTGTAAAAIGPGEGVSFRSGDGPRAFTTALASHSRRGLVVLPVPRGTPHPGARYEQG</sequence>
<accession>A0AAU8KN38</accession>
<name>A0AAU8KN38_9ACTN</name>
<protein>
    <submittedName>
        <fullName evidence="2">Uncharacterized protein</fullName>
    </submittedName>
</protein>
<reference evidence="2" key="1">
    <citation type="submission" date="2023-10" db="EMBL/GenBank/DDBJ databases">
        <title>Complete genome sequence of Streptomyces sp. JL1001.</title>
        <authorList>
            <person name="Jiang L."/>
        </authorList>
    </citation>
    <scope>NUCLEOTIDE SEQUENCE</scope>
    <source>
        <strain evidence="2">JL1001</strain>
    </source>
</reference>
<dbReference type="EMBL" id="CP136798">
    <property type="protein sequence ID" value="XCN17756.1"/>
    <property type="molecule type" value="Genomic_DNA"/>
</dbReference>
<evidence type="ECO:0000313" key="2">
    <source>
        <dbReference type="EMBL" id="XCN17756.1"/>
    </source>
</evidence>